<evidence type="ECO:0000313" key="4">
    <source>
        <dbReference type="EMBL" id="HIU49858.1"/>
    </source>
</evidence>
<dbReference type="PANTHER" id="PTHR34135">
    <property type="entry name" value="LYSOZYME"/>
    <property type="match status" value="1"/>
</dbReference>
<name>A0A9D1LXD3_9FIRM</name>
<evidence type="ECO:0000313" key="5">
    <source>
        <dbReference type="Proteomes" id="UP000824118"/>
    </source>
</evidence>
<dbReference type="InterPro" id="IPR002053">
    <property type="entry name" value="Glyco_hydro_25"/>
</dbReference>
<dbReference type="InterPro" id="IPR017853">
    <property type="entry name" value="GH"/>
</dbReference>
<dbReference type="GO" id="GO:0016052">
    <property type="term" value="P:carbohydrate catabolic process"/>
    <property type="evidence" value="ECO:0007669"/>
    <property type="project" value="TreeGrafter"/>
</dbReference>
<dbReference type="InterPro" id="IPR018077">
    <property type="entry name" value="Glyco_hydro_fam25_subgr"/>
</dbReference>
<keyword evidence="2 4" id="KW-0378">Hydrolase</keyword>
<reference evidence="4" key="2">
    <citation type="journal article" date="2021" name="PeerJ">
        <title>Extensive microbial diversity within the chicken gut microbiome revealed by metagenomics and culture.</title>
        <authorList>
            <person name="Gilroy R."/>
            <person name="Ravi A."/>
            <person name="Getino M."/>
            <person name="Pursley I."/>
            <person name="Horton D.L."/>
            <person name="Alikhan N.F."/>
            <person name="Baker D."/>
            <person name="Gharbi K."/>
            <person name="Hall N."/>
            <person name="Watson M."/>
            <person name="Adriaenssens E.M."/>
            <person name="Foster-Nyarko E."/>
            <person name="Jarju S."/>
            <person name="Secka A."/>
            <person name="Antonio M."/>
            <person name="Oren A."/>
            <person name="Chaudhuri R.R."/>
            <person name="La Ragione R."/>
            <person name="Hildebrand F."/>
            <person name="Pallen M.J."/>
        </authorList>
    </citation>
    <scope>NUCLEOTIDE SEQUENCE</scope>
    <source>
        <strain evidence="4">ChiGjej1B1-1684</strain>
    </source>
</reference>
<organism evidence="4 5">
    <name type="scientific">Candidatus Limousia pullorum</name>
    <dbReference type="NCBI Taxonomy" id="2840860"/>
    <lineage>
        <taxon>Bacteria</taxon>
        <taxon>Bacillati</taxon>
        <taxon>Bacillota</taxon>
        <taxon>Clostridia</taxon>
        <taxon>Eubacteriales</taxon>
        <taxon>Oscillospiraceae</taxon>
        <taxon>Oscillospiraceae incertae sedis</taxon>
        <taxon>Candidatus Limousia</taxon>
    </lineage>
</organism>
<sequence length="253" mass="28855">MSVNRKGIDVSTWQGDIDWKKVKADGIEFAMLRSSFGKENIEKQTDNKFHKNYKNAKAAGVPVGAYHYSYATTVEDAKKEADFFLSIIKGYQFEYPVAFDIEDASQMNLGKTRITDIIMAFCERVQAAGYYVSVYTNLDWINNRIDMNRVKVFDIWLAQWNDKPTYTGNFGMWQYTSKGVVSGIAGNVDMDIAYLDYPEIIKGAGLNGYTKTSQNCNYEVVAMDKICKEKAQTLVEELKNDGYCCAFLREMKE</sequence>
<evidence type="ECO:0000256" key="1">
    <source>
        <dbReference type="ARBA" id="ARBA00010646"/>
    </source>
</evidence>
<dbReference type="AlphaFoldDB" id="A0A9D1LXD3"/>
<dbReference type="SUPFAM" id="SSF51445">
    <property type="entry name" value="(Trans)glycosidases"/>
    <property type="match status" value="1"/>
</dbReference>
<accession>A0A9D1LXD3</accession>
<dbReference type="EMBL" id="DVNG01000033">
    <property type="protein sequence ID" value="HIU49858.1"/>
    <property type="molecule type" value="Genomic_DNA"/>
</dbReference>
<dbReference type="GO" id="GO:0003796">
    <property type="term" value="F:lysozyme activity"/>
    <property type="evidence" value="ECO:0007669"/>
    <property type="project" value="InterPro"/>
</dbReference>
<dbReference type="CDD" id="cd06414">
    <property type="entry name" value="GH25_LytC-like"/>
    <property type="match status" value="1"/>
</dbReference>
<reference evidence="4" key="1">
    <citation type="submission" date="2020-10" db="EMBL/GenBank/DDBJ databases">
        <authorList>
            <person name="Gilroy R."/>
        </authorList>
    </citation>
    <scope>NUCLEOTIDE SEQUENCE</scope>
    <source>
        <strain evidence="4">ChiGjej1B1-1684</strain>
    </source>
</reference>
<dbReference type="SMART" id="SM00641">
    <property type="entry name" value="Glyco_25"/>
    <property type="match status" value="1"/>
</dbReference>
<dbReference type="Proteomes" id="UP000824118">
    <property type="component" value="Unassembled WGS sequence"/>
</dbReference>
<protein>
    <submittedName>
        <fullName evidence="4">Glycoside hydrolase family 25 protein</fullName>
    </submittedName>
</protein>
<evidence type="ECO:0000256" key="2">
    <source>
        <dbReference type="ARBA" id="ARBA00022801"/>
    </source>
</evidence>
<dbReference type="GO" id="GO:0009253">
    <property type="term" value="P:peptidoglycan catabolic process"/>
    <property type="evidence" value="ECO:0007669"/>
    <property type="project" value="InterPro"/>
</dbReference>
<dbReference type="Gene3D" id="3.20.20.80">
    <property type="entry name" value="Glycosidases"/>
    <property type="match status" value="1"/>
</dbReference>
<dbReference type="GO" id="GO:0016998">
    <property type="term" value="P:cell wall macromolecule catabolic process"/>
    <property type="evidence" value="ECO:0007669"/>
    <property type="project" value="InterPro"/>
</dbReference>
<dbReference type="Pfam" id="PF01183">
    <property type="entry name" value="Glyco_hydro_25"/>
    <property type="match status" value="1"/>
</dbReference>
<comment type="similarity">
    <text evidence="1">Belongs to the glycosyl hydrolase 25 family.</text>
</comment>
<comment type="caution">
    <text evidence="4">The sequence shown here is derived from an EMBL/GenBank/DDBJ whole genome shotgun (WGS) entry which is preliminary data.</text>
</comment>
<dbReference type="PANTHER" id="PTHR34135:SF2">
    <property type="entry name" value="LYSOZYME"/>
    <property type="match status" value="1"/>
</dbReference>
<evidence type="ECO:0000256" key="3">
    <source>
        <dbReference type="ARBA" id="ARBA00023295"/>
    </source>
</evidence>
<gene>
    <name evidence="4" type="ORF">IAD22_02430</name>
</gene>
<keyword evidence="3" id="KW-0326">Glycosidase</keyword>
<proteinExistence type="inferred from homology"/>
<dbReference type="PROSITE" id="PS51904">
    <property type="entry name" value="GLYCOSYL_HYDROL_F25_2"/>
    <property type="match status" value="1"/>
</dbReference>